<protein>
    <submittedName>
        <fullName evidence="1">Uncharacterized protein</fullName>
    </submittedName>
</protein>
<accession>A0A9X1QDD6</accession>
<gene>
    <name evidence="1" type="ORF">L0661_12035</name>
    <name evidence="2" type="ORF">NFI80_08275</name>
</gene>
<dbReference type="RefSeq" id="WP_233798725.1">
    <property type="nucleotide sequence ID" value="NZ_CP098805.1"/>
</dbReference>
<evidence type="ECO:0000313" key="1">
    <source>
        <dbReference type="EMBL" id="MCF2499041.1"/>
    </source>
</evidence>
<evidence type="ECO:0000313" key="2">
    <source>
        <dbReference type="EMBL" id="USJ32732.1"/>
    </source>
</evidence>
<dbReference type="AlphaFoldDB" id="A0A9X1QDD6"/>
<reference evidence="1" key="1">
    <citation type="submission" date="2022-01" db="EMBL/GenBank/DDBJ databases">
        <title>Novel species in genus Dyadobacter.</title>
        <authorList>
            <person name="Ma C."/>
        </authorList>
    </citation>
    <scope>NUCLEOTIDE SEQUENCE</scope>
    <source>
        <strain evidence="2">CY22</strain>
        <strain evidence="1">CY357</strain>
    </source>
</reference>
<evidence type="ECO:0000313" key="3">
    <source>
        <dbReference type="Proteomes" id="UP001055420"/>
    </source>
</evidence>
<dbReference type="EMBL" id="JAKFFV010000007">
    <property type="protein sequence ID" value="MCF2499041.1"/>
    <property type="molecule type" value="Genomic_DNA"/>
</dbReference>
<dbReference type="Proteomes" id="UP001139411">
    <property type="component" value="Unassembled WGS sequence"/>
</dbReference>
<sequence length="87" mass="9875">MEALLRVRSSEFTDELIDKIRTLLSGSQDSEITISITEKPSSGTLRLETREEYFSRLDKSLENFEKGNVITFNGDAFDQFAKHLGNS</sequence>
<proteinExistence type="predicted"/>
<dbReference type="Proteomes" id="UP001055420">
    <property type="component" value="Chromosome"/>
</dbReference>
<evidence type="ECO:0000313" key="4">
    <source>
        <dbReference type="Proteomes" id="UP001139411"/>
    </source>
</evidence>
<name>A0A9X1QDD6_9BACT</name>
<keyword evidence="3" id="KW-1185">Reference proteome</keyword>
<dbReference type="EMBL" id="CP098805">
    <property type="protein sequence ID" value="USJ32732.1"/>
    <property type="molecule type" value="Genomic_DNA"/>
</dbReference>
<organism evidence="1 4">
    <name type="scientific">Dyadobacter chenhuakuii</name>
    <dbReference type="NCBI Taxonomy" id="2909339"/>
    <lineage>
        <taxon>Bacteria</taxon>
        <taxon>Pseudomonadati</taxon>
        <taxon>Bacteroidota</taxon>
        <taxon>Cytophagia</taxon>
        <taxon>Cytophagales</taxon>
        <taxon>Spirosomataceae</taxon>
        <taxon>Dyadobacter</taxon>
    </lineage>
</organism>